<organism evidence="2 3">
    <name type="scientific">Ferruginibacter yonginensis</name>
    <dbReference type="NCBI Taxonomy" id="1310416"/>
    <lineage>
        <taxon>Bacteria</taxon>
        <taxon>Pseudomonadati</taxon>
        <taxon>Bacteroidota</taxon>
        <taxon>Chitinophagia</taxon>
        <taxon>Chitinophagales</taxon>
        <taxon>Chitinophagaceae</taxon>
        <taxon>Ferruginibacter</taxon>
    </lineage>
</organism>
<protein>
    <submittedName>
        <fullName evidence="2">HlyD family secretion protein</fullName>
    </submittedName>
</protein>
<keyword evidence="1" id="KW-1133">Transmembrane helix</keyword>
<gene>
    <name evidence="2" type="ORF">ACFOWM_13145</name>
</gene>
<evidence type="ECO:0000256" key="1">
    <source>
        <dbReference type="SAM" id="Phobius"/>
    </source>
</evidence>
<sequence length="449" mass="50669">MQQHKYLFKNLDTPEPIAEQNAFKNIYKIGAPSKRRWWRWAIFITLIVVLALPWTQNIRAKGNVTTIMQEQRPQEINTIIPGKIVKWYVKEGDFVKAGDTILQMGEIKVEYFDPALIQRTQQQIEAKKMSAAAYENKATTATVQTSVLSQGNSLKQASINNKFQQQQLKVKNDSIDVIAVTNELMVYKRQLDAGKNMLDSGAISLVDFEKRRINYQNGFAKKVGAENKLLQSKQELLNLQIEKGVIEMEYADKISKANGEKFGSLSNAASTQADISKLENILSNYDARNKLYYITAPQSGQITKAKKAGIGELLKEGEMITEIVPDHFDYAVEMYVEPMDLPLINKGQKVRFVFDGIPAIVFSGWPQNSFGTFGGVITAIESNVSTNGKFRVLVTEDKKDKPWPKSLKMGSGAQGIALLKDVPIIYELWRNINGFPPEFYTVQKEKPKK</sequence>
<comment type="caution">
    <text evidence="2">The sequence shown here is derived from an EMBL/GenBank/DDBJ whole genome shotgun (WGS) entry which is preliminary data.</text>
</comment>
<dbReference type="PRINTS" id="PR01490">
    <property type="entry name" value="RTXTOXIND"/>
</dbReference>
<dbReference type="EMBL" id="JBHSCZ010000004">
    <property type="protein sequence ID" value="MFC4263836.1"/>
    <property type="molecule type" value="Genomic_DNA"/>
</dbReference>
<dbReference type="InterPro" id="IPR050739">
    <property type="entry name" value="MFP"/>
</dbReference>
<dbReference type="Gene3D" id="2.40.50.100">
    <property type="match status" value="1"/>
</dbReference>
<evidence type="ECO:0000313" key="2">
    <source>
        <dbReference type="EMBL" id="MFC4263836.1"/>
    </source>
</evidence>
<evidence type="ECO:0000313" key="3">
    <source>
        <dbReference type="Proteomes" id="UP001595907"/>
    </source>
</evidence>
<feature type="transmembrane region" description="Helical" evidence="1">
    <location>
        <begin position="37"/>
        <end position="55"/>
    </location>
</feature>
<accession>A0ABV8QUH5</accession>
<dbReference type="RefSeq" id="WP_379710907.1">
    <property type="nucleotide sequence ID" value="NZ_JBHSCZ010000004.1"/>
</dbReference>
<keyword evidence="3" id="KW-1185">Reference proteome</keyword>
<reference evidence="3" key="1">
    <citation type="journal article" date="2019" name="Int. J. Syst. Evol. Microbiol.">
        <title>The Global Catalogue of Microorganisms (GCM) 10K type strain sequencing project: providing services to taxonomists for standard genome sequencing and annotation.</title>
        <authorList>
            <consortium name="The Broad Institute Genomics Platform"/>
            <consortium name="The Broad Institute Genome Sequencing Center for Infectious Disease"/>
            <person name="Wu L."/>
            <person name="Ma J."/>
        </authorList>
    </citation>
    <scope>NUCLEOTIDE SEQUENCE [LARGE SCALE GENOMIC DNA]</scope>
    <source>
        <strain evidence="3">CECT 8289</strain>
    </source>
</reference>
<dbReference type="SUPFAM" id="SSF51230">
    <property type="entry name" value="Single hybrid motif"/>
    <property type="match status" value="1"/>
</dbReference>
<keyword evidence="1" id="KW-0472">Membrane</keyword>
<dbReference type="InterPro" id="IPR011053">
    <property type="entry name" value="Single_hybrid_motif"/>
</dbReference>
<proteinExistence type="predicted"/>
<dbReference type="PANTHER" id="PTHR30386:SF27">
    <property type="entry name" value="MEMBRANE FUSION PROTEIN (MFP) FAMILY PROTEIN"/>
    <property type="match status" value="1"/>
</dbReference>
<dbReference type="PANTHER" id="PTHR30386">
    <property type="entry name" value="MEMBRANE FUSION SUBUNIT OF EMRAB-TOLC MULTIDRUG EFFLUX PUMP"/>
    <property type="match status" value="1"/>
</dbReference>
<keyword evidence="1" id="KW-0812">Transmembrane</keyword>
<dbReference type="Proteomes" id="UP001595907">
    <property type="component" value="Unassembled WGS sequence"/>
</dbReference>
<name>A0ABV8QUH5_9BACT</name>